<evidence type="ECO:0000313" key="2">
    <source>
        <dbReference type="Proteomes" id="UP001163324"/>
    </source>
</evidence>
<comment type="caution">
    <text evidence="1">The sequence shown here is derived from an EMBL/GenBank/DDBJ whole genome shotgun (WGS) entry which is preliminary data.</text>
</comment>
<gene>
    <name evidence="1" type="ORF">N3K66_006137</name>
</gene>
<evidence type="ECO:0000313" key="1">
    <source>
        <dbReference type="EMBL" id="KAI9899676.1"/>
    </source>
</evidence>
<organism evidence="1 2">
    <name type="scientific">Trichothecium roseum</name>
    <dbReference type="NCBI Taxonomy" id="47278"/>
    <lineage>
        <taxon>Eukaryota</taxon>
        <taxon>Fungi</taxon>
        <taxon>Dikarya</taxon>
        <taxon>Ascomycota</taxon>
        <taxon>Pezizomycotina</taxon>
        <taxon>Sordariomycetes</taxon>
        <taxon>Hypocreomycetidae</taxon>
        <taxon>Hypocreales</taxon>
        <taxon>Hypocreales incertae sedis</taxon>
        <taxon>Trichothecium</taxon>
    </lineage>
</organism>
<sequence>MQFSIFSLVAIATVAWAAPQSECPADAFYYSDRNTLEPCKNLCEPYGGKCELGDCPPGDDPILLCPTYCRC</sequence>
<dbReference type="EMBL" id="CM047944">
    <property type="protein sequence ID" value="KAI9899676.1"/>
    <property type="molecule type" value="Genomic_DNA"/>
</dbReference>
<accession>A0ACC0UZY9</accession>
<name>A0ACC0UZY9_9HYPO</name>
<dbReference type="Proteomes" id="UP001163324">
    <property type="component" value="Chromosome 5"/>
</dbReference>
<reference evidence="1" key="1">
    <citation type="submission" date="2022-10" db="EMBL/GenBank/DDBJ databases">
        <title>Complete Genome of Trichothecium roseum strain YXFP-22015, a Plant Pathogen Isolated from Citrus.</title>
        <authorList>
            <person name="Wang Y."/>
            <person name="Zhu L."/>
        </authorList>
    </citation>
    <scope>NUCLEOTIDE SEQUENCE</scope>
    <source>
        <strain evidence="1">YXFP-22015</strain>
    </source>
</reference>
<protein>
    <submittedName>
        <fullName evidence="1">Uncharacterized protein</fullName>
    </submittedName>
</protein>
<keyword evidence="2" id="KW-1185">Reference proteome</keyword>
<proteinExistence type="predicted"/>